<sequence>MHVIRTLKTFAITSMVSLTRRFPINSKKKATQFLIALSVVIVLTGFYYKAKEQRKLSRVRRILETAMRDGHTQGQLRARNDSEIEERFQSRKILLQKSCNQLQMEYDAAFRTDACREKMMKKHIAYISSPGPNLAVCLVEKAGSTFWLRILQILSGYKQVFNPQEIETFSAYEGGFKTFEELSFSKVYDILRKSIKIMFVRDPFSRIFSAYLDKFYNPNPPNWKYLGAEIVRIERKGVHQVYCGHDVTFAEFVSFTLKWFDMNKCVEPHFSEIFRHCSPCDIDYTYIGKMETIEQDTRYIISKLNQTNRVMFDDFTIDAEKNAIADAIDWVFNMREDIEACGVSFHQALLRLWRRLQSRGILSKKDIFPFSPERSEIIRRADFTNTLLQLYISGNAADRKRNRVEVLLEAYSSVPDSLVSKLQQIFKIDLKLFGYSELPDYIRYGREYSKVKPEFSYLEMT</sequence>
<dbReference type="InterPro" id="IPR005331">
    <property type="entry name" value="Sulfotransferase"/>
</dbReference>
<comment type="caution">
    <text evidence="10">The sequence shown here is derived from an EMBL/GenBank/DDBJ whole genome shotgun (WGS) entry which is preliminary data.</text>
</comment>
<evidence type="ECO:0000256" key="6">
    <source>
        <dbReference type="ARBA" id="ARBA00023034"/>
    </source>
</evidence>
<evidence type="ECO:0000256" key="9">
    <source>
        <dbReference type="RuleBase" id="RU364020"/>
    </source>
</evidence>
<evidence type="ECO:0000256" key="4">
    <source>
        <dbReference type="ARBA" id="ARBA00022692"/>
    </source>
</evidence>
<evidence type="ECO:0000313" key="10">
    <source>
        <dbReference type="EMBL" id="KAK3587475.1"/>
    </source>
</evidence>
<dbReference type="Proteomes" id="UP001195483">
    <property type="component" value="Unassembled WGS sequence"/>
</dbReference>
<reference evidence="10" key="1">
    <citation type="journal article" date="2021" name="Genome Biol. Evol.">
        <title>A High-Quality Reference Genome for a Parasitic Bivalve with Doubly Uniparental Inheritance (Bivalvia: Unionida).</title>
        <authorList>
            <person name="Smith C.H."/>
        </authorList>
    </citation>
    <scope>NUCLEOTIDE SEQUENCE</scope>
    <source>
        <strain evidence="10">CHS0354</strain>
    </source>
</reference>
<dbReference type="Pfam" id="PF03567">
    <property type="entry name" value="Sulfotransfer_2"/>
    <property type="match status" value="1"/>
</dbReference>
<dbReference type="GO" id="GO:0008146">
    <property type="term" value="F:sulfotransferase activity"/>
    <property type="evidence" value="ECO:0007669"/>
    <property type="project" value="InterPro"/>
</dbReference>
<evidence type="ECO:0000256" key="3">
    <source>
        <dbReference type="ARBA" id="ARBA00022679"/>
    </source>
</evidence>
<keyword evidence="11" id="KW-1185">Reference proteome</keyword>
<protein>
    <recommendedName>
        <fullName evidence="9">Carbohydrate sulfotransferase</fullName>
        <ecNumber evidence="9">2.8.2.-</ecNumber>
    </recommendedName>
</protein>
<feature type="transmembrane region" description="Helical" evidence="9">
    <location>
        <begin position="30"/>
        <end position="48"/>
    </location>
</feature>
<keyword evidence="7 9" id="KW-0472">Membrane</keyword>
<proteinExistence type="inferred from homology"/>
<gene>
    <name evidence="10" type="ORF">CHS0354_003612</name>
</gene>
<keyword evidence="4 9" id="KW-0812">Transmembrane</keyword>
<comment type="similarity">
    <text evidence="2 9">Belongs to the sulfotransferase 2 family.</text>
</comment>
<keyword evidence="3 9" id="KW-0808">Transferase</keyword>
<dbReference type="PANTHER" id="PTHR12137">
    <property type="entry name" value="CARBOHYDRATE SULFOTRANSFERASE"/>
    <property type="match status" value="1"/>
</dbReference>
<comment type="subcellular location">
    <subcellularLocation>
        <location evidence="1 9">Golgi apparatus membrane</location>
        <topology evidence="1 9">Single-pass type II membrane protein</topology>
    </subcellularLocation>
</comment>
<keyword evidence="9" id="KW-0119">Carbohydrate metabolism</keyword>
<dbReference type="PANTHER" id="PTHR12137:SF54">
    <property type="entry name" value="CARBOHYDRATE SULFOTRANSFERASE"/>
    <property type="match status" value="1"/>
</dbReference>
<evidence type="ECO:0000256" key="1">
    <source>
        <dbReference type="ARBA" id="ARBA00004323"/>
    </source>
</evidence>
<evidence type="ECO:0000313" key="11">
    <source>
        <dbReference type="Proteomes" id="UP001195483"/>
    </source>
</evidence>
<keyword evidence="8 9" id="KW-0325">Glycoprotein</keyword>
<dbReference type="EC" id="2.8.2.-" evidence="9"/>
<reference evidence="10" key="3">
    <citation type="submission" date="2023-05" db="EMBL/GenBank/DDBJ databases">
        <authorList>
            <person name="Smith C.H."/>
        </authorList>
    </citation>
    <scope>NUCLEOTIDE SEQUENCE</scope>
    <source>
        <strain evidence="10">CHS0354</strain>
        <tissue evidence="10">Mantle</tissue>
    </source>
</reference>
<dbReference type="EMBL" id="JAEAOA010000285">
    <property type="protein sequence ID" value="KAK3587475.1"/>
    <property type="molecule type" value="Genomic_DNA"/>
</dbReference>
<accession>A0AAE0VSK1</accession>
<keyword evidence="5 9" id="KW-1133">Transmembrane helix</keyword>
<dbReference type="GO" id="GO:0000139">
    <property type="term" value="C:Golgi membrane"/>
    <property type="evidence" value="ECO:0007669"/>
    <property type="project" value="UniProtKB-SubCell"/>
</dbReference>
<keyword evidence="9" id="KW-0735">Signal-anchor</keyword>
<keyword evidence="6 9" id="KW-0333">Golgi apparatus</keyword>
<evidence type="ECO:0000256" key="8">
    <source>
        <dbReference type="ARBA" id="ARBA00023180"/>
    </source>
</evidence>
<evidence type="ECO:0000256" key="7">
    <source>
        <dbReference type="ARBA" id="ARBA00023136"/>
    </source>
</evidence>
<name>A0AAE0VSK1_9BIVA</name>
<evidence type="ECO:0000256" key="5">
    <source>
        <dbReference type="ARBA" id="ARBA00022989"/>
    </source>
</evidence>
<reference evidence="10" key="2">
    <citation type="journal article" date="2021" name="Genome Biol. Evol.">
        <title>Developing a high-quality reference genome for a parasitic bivalve with doubly uniparental inheritance (Bivalvia: Unionida).</title>
        <authorList>
            <person name="Smith C.H."/>
        </authorList>
    </citation>
    <scope>NUCLEOTIDE SEQUENCE</scope>
    <source>
        <strain evidence="10">CHS0354</strain>
        <tissue evidence="10">Mantle</tissue>
    </source>
</reference>
<evidence type="ECO:0000256" key="2">
    <source>
        <dbReference type="ARBA" id="ARBA00006339"/>
    </source>
</evidence>
<organism evidence="10 11">
    <name type="scientific">Potamilus streckersoni</name>
    <dbReference type="NCBI Taxonomy" id="2493646"/>
    <lineage>
        <taxon>Eukaryota</taxon>
        <taxon>Metazoa</taxon>
        <taxon>Spiralia</taxon>
        <taxon>Lophotrochozoa</taxon>
        <taxon>Mollusca</taxon>
        <taxon>Bivalvia</taxon>
        <taxon>Autobranchia</taxon>
        <taxon>Heteroconchia</taxon>
        <taxon>Palaeoheterodonta</taxon>
        <taxon>Unionida</taxon>
        <taxon>Unionoidea</taxon>
        <taxon>Unionidae</taxon>
        <taxon>Ambleminae</taxon>
        <taxon>Lampsilini</taxon>
        <taxon>Potamilus</taxon>
    </lineage>
</organism>
<dbReference type="AlphaFoldDB" id="A0AAE0VSK1"/>
<dbReference type="GO" id="GO:0016051">
    <property type="term" value="P:carbohydrate biosynthetic process"/>
    <property type="evidence" value="ECO:0007669"/>
    <property type="project" value="InterPro"/>
</dbReference>
<dbReference type="InterPro" id="IPR018011">
    <property type="entry name" value="Carb_sulfotrans_8-10"/>
</dbReference>